<evidence type="ECO:0000256" key="6">
    <source>
        <dbReference type="SAM" id="Phobius"/>
    </source>
</evidence>
<dbReference type="RefSeq" id="WP_330194932.1">
    <property type="nucleotide sequence ID" value="NZ_JAZDRO010000001.1"/>
</dbReference>
<dbReference type="EMBL" id="JAZDRO010000001">
    <property type="protein sequence ID" value="MEE2565396.1"/>
    <property type="molecule type" value="Genomic_DNA"/>
</dbReference>
<feature type="transmembrane region" description="Helical" evidence="6">
    <location>
        <begin position="146"/>
        <end position="171"/>
    </location>
</feature>
<evidence type="ECO:0000256" key="5">
    <source>
        <dbReference type="ARBA" id="ARBA00023136"/>
    </source>
</evidence>
<proteinExistence type="predicted"/>
<dbReference type="Pfam" id="PF01810">
    <property type="entry name" value="LysE"/>
    <property type="match status" value="1"/>
</dbReference>
<evidence type="ECO:0000313" key="8">
    <source>
        <dbReference type="Proteomes" id="UP001310692"/>
    </source>
</evidence>
<keyword evidence="4 6" id="KW-1133">Transmembrane helix</keyword>
<accession>A0ABU7LV79</accession>
<dbReference type="PIRSF" id="PIRSF006324">
    <property type="entry name" value="LeuE"/>
    <property type="match status" value="1"/>
</dbReference>
<feature type="transmembrane region" description="Helical" evidence="6">
    <location>
        <begin position="71"/>
        <end position="89"/>
    </location>
</feature>
<sequence>MPDLTALAAFSLAVLVIELTPGPNMAWLAVLSASEGRRAGLMAVAGVALGLLAIGAAAALGLSALIAGSPVLYDGLRWAGSLFLLYLAFEGWREAGESSPARIEEGNLRHFSRGFVINALNPKAGLFYVAVLPEFIDHTAPVAPQAAALTALSVAIATGVHLVIVALAGSAQAFLNDPVRNRIARRVLAVLLAGIAVWLFLSTAR</sequence>
<reference evidence="7 8" key="1">
    <citation type="submission" date="2024-01" db="EMBL/GenBank/DDBJ databases">
        <title>Hyphobacterium bacterium isolated from marine sediment.</title>
        <authorList>
            <person name="Zhao S."/>
        </authorList>
    </citation>
    <scope>NUCLEOTIDE SEQUENCE [LARGE SCALE GENOMIC DNA]</scope>
    <source>
        <strain evidence="7 8">Y60-23</strain>
    </source>
</reference>
<protein>
    <submittedName>
        <fullName evidence="7">LysE family translocator</fullName>
    </submittedName>
</protein>
<evidence type="ECO:0000313" key="7">
    <source>
        <dbReference type="EMBL" id="MEE2565396.1"/>
    </source>
</evidence>
<organism evidence="7 8">
    <name type="scientific">Hyphobacterium marinum</name>
    <dbReference type="NCBI Taxonomy" id="3116574"/>
    <lineage>
        <taxon>Bacteria</taxon>
        <taxon>Pseudomonadati</taxon>
        <taxon>Pseudomonadota</taxon>
        <taxon>Alphaproteobacteria</taxon>
        <taxon>Maricaulales</taxon>
        <taxon>Maricaulaceae</taxon>
        <taxon>Hyphobacterium</taxon>
    </lineage>
</organism>
<name>A0ABU7LV79_9PROT</name>
<dbReference type="Proteomes" id="UP001310692">
    <property type="component" value="Unassembled WGS sequence"/>
</dbReference>
<comment type="caution">
    <text evidence="7">The sequence shown here is derived from an EMBL/GenBank/DDBJ whole genome shotgun (WGS) entry which is preliminary data.</text>
</comment>
<evidence type="ECO:0000256" key="2">
    <source>
        <dbReference type="ARBA" id="ARBA00022475"/>
    </source>
</evidence>
<dbReference type="InterPro" id="IPR001123">
    <property type="entry name" value="LeuE-type"/>
</dbReference>
<comment type="subcellular location">
    <subcellularLocation>
        <location evidence="1">Cell membrane</location>
        <topology evidence="1">Multi-pass membrane protein</topology>
    </subcellularLocation>
</comment>
<feature type="transmembrane region" description="Helical" evidence="6">
    <location>
        <begin position="183"/>
        <end position="201"/>
    </location>
</feature>
<keyword evidence="8" id="KW-1185">Reference proteome</keyword>
<dbReference type="PANTHER" id="PTHR30086:SF20">
    <property type="entry name" value="ARGININE EXPORTER PROTEIN ARGO-RELATED"/>
    <property type="match status" value="1"/>
</dbReference>
<evidence type="ECO:0000256" key="3">
    <source>
        <dbReference type="ARBA" id="ARBA00022692"/>
    </source>
</evidence>
<dbReference type="PANTHER" id="PTHR30086">
    <property type="entry name" value="ARGININE EXPORTER PROTEIN ARGO"/>
    <property type="match status" value="1"/>
</dbReference>
<keyword evidence="3 6" id="KW-0812">Transmembrane</keyword>
<keyword evidence="2" id="KW-1003">Cell membrane</keyword>
<evidence type="ECO:0000256" key="1">
    <source>
        <dbReference type="ARBA" id="ARBA00004651"/>
    </source>
</evidence>
<feature type="transmembrane region" description="Helical" evidence="6">
    <location>
        <begin position="43"/>
        <end position="64"/>
    </location>
</feature>
<keyword evidence="5 6" id="KW-0472">Membrane</keyword>
<evidence type="ECO:0000256" key="4">
    <source>
        <dbReference type="ARBA" id="ARBA00022989"/>
    </source>
</evidence>
<gene>
    <name evidence="7" type="ORF">V0U35_01790</name>
</gene>